<feature type="region of interest" description="Disordered" evidence="2">
    <location>
        <begin position="1"/>
        <end position="39"/>
    </location>
</feature>
<evidence type="ECO:0000256" key="1">
    <source>
        <dbReference type="ARBA" id="ARBA00023125"/>
    </source>
</evidence>
<keyword evidence="1" id="KW-0238">DNA-binding</keyword>
<feature type="non-terminal residue" evidence="4">
    <location>
        <position position="1"/>
    </location>
</feature>
<evidence type="ECO:0000256" key="2">
    <source>
        <dbReference type="SAM" id="MobiDB-lite"/>
    </source>
</evidence>
<dbReference type="AlphaFoldDB" id="A0A9P6IPS6"/>
<dbReference type="InterPro" id="IPR010095">
    <property type="entry name" value="Cas12f1-like_TNB"/>
</dbReference>
<evidence type="ECO:0000259" key="3">
    <source>
        <dbReference type="Pfam" id="PF07282"/>
    </source>
</evidence>
<feature type="compositionally biased region" description="Polar residues" evidence="2">
    <location>
        <begin position="1"/>
        <end position="24"/>
    </location>
</feature>
<organism evidence="4 5">
    <name type="scientific">Modicella reniformis</name>
    <dbReference type="NCBI Taxonomy" id="1440133"/>
    <lineage>
        <taxon>Eukaryota</taxon>
        <taxon>Fungi</taxon>
        <taxon>Fungi incertae sedis</taxon>
        <taxon>Mucoromycota</taxon>
        <taxon>Mortierellomycotina</taxon>
        <taxon>Mortierellomycetes</taxon>
        <taxon>Mortierellales</taxon>
        <taxon>Mortierellaceae</taxon>
        <taxon>Modicella</taxon>
    </lineage>
</organism>
<proteinExistence type="predicted"/>
<dbReference type="Proteomes" id="UP000749646">
    <property type="component" value="Unassembled WGS sequence"/>
</dbReference>
<keyword evidence="5" id="KW-1185">Reference proteome</keyword>
<dbReference type="OrthoDB" id="2434038at2759"/>
<feature type="non-terminal residue" evidence="4">
    <location>
        <position position="225"/>
    </location>
</feature>
<comment type="caution">
    <text evidence="4">The sequence shown here is derived from an EMBL/GenBank/DDBJ whole genome shotgun (WGS) entry which is preliminary data.</text>
</comment>
<evidence type="ECO:0000313" key="4">
    <source>
        <dbReference type="EMBL" id="KAF9943841.1"/>
    </source>
</evidence>
<dbReference type="GO" id="GO:0003677">
    <property type="term" value="F:DNA binding"/>
    <property type="evidence" value="ECO:0007669"/>
    <property type="project" value="UniProtKB-KW"/>
</dbReference>
<dbReference type="EMBL" id="JAAAHW010008783">
    <property type="protein sequence ID" value="KAF9943841.1"/>
    <property type="molecule type" value="Genomic_DNA"/>
</dbReference>
<dbReference type="Pfam" id="PF07282">
    <property type="entry name" value="Cas12f1-like_TNB"/>
    <property type="match status" value="1"/>
</dbReference>
<feature type="domain" description="Cas12f1-like TNB" evidence="3">
    <location>
        <begin position="124"/>
        <end position="187"/>
    </location>
</feature>
<gene>
    <name evidence="4" type="ORF">BGZ65_000123</name>
</gene>
<sequence>AVSQPSFKFRNWSEQQKMESTTGGEDSPAATEGPDTSISNYVTELSRGRREEQLDRFYNGNNSLYKRHKNDAKKAKDAEYAIITDRLLNMVGGNIGRKRQPDDKVVIGIGLGKFSSDSRLSSLHTSFQEYFVQKVRSLGYVVLGINEFYTSKKCPTCHQFLCQVEIRRLHCEHCMTLVHRDVIAAENMCNIIRGYLLDQKRPRYLQPVDENKNYPWEKTAPEEIS</sequence>
<protein>
    <recommendedName>
        <fullName evidence="3">Cas12f1-like TNB domain-containing protein</fullName>
    </recommendedName>
</protein>
<name>A0A9P6IPS6_9FUNG</name>
<accession>A0A9P6IPS6</accession>
<reference evidence="4" key="1">
    <citation type="journal article" date="2020" name="Fungal Divers.">
        <title>Resolving the Mortierellaceae phylogeny through synthesis of multi-gene phylogenetics and phylogenomics.</title>
        <authorList>
            <person name="Vandepol N."/>
            <person name="Liber J."/>
            <person name="Desiro A."/>
            <person name="Na H."/>
            <person name="Kennedy M."/>
            <person name="Barry K."/>
            <person name="Grigoriev I.V."/>
            <person name="Miller A.N."/>
            <person name="O'Donnell K."/>
            <person name="Stajich J.E."/>
            <person name="Bonito G."/>
        </authorList>
    </citation>
    <scope>NUCLEOTIDE SEQUENCE</scope>
    <source>
        <strain evidence="4">MES-2147</strain>
    </source>
</reference>
<evidence type="ECO:0000313" key="5">
    <source>
        <dbReference type="Proteomes" id="UP000749646"/>
    </source>
</evidence>